<gene>
    <name evidence="2" type="ORF">JYU29_11390</name>
</gene>
<evidence type="ECO:0000259" key="1">
    <source>
        <dbReference type="Pfam" id="PF16363"/>
    </source>
</evidence>
<organism evidence="2 3">
    <name type="scientific">Tianweitania aestuarii</name>
    <dbReference type="NCBI Taxonomy" id="2814886"/>
    <lineage>
        <taxon>Bacteria</taxon>
        <taxon>Pseudomonadati</taxon>
        <taxon>Pseudomonadota</taxon>
        <taxon>Alphaproteobacteria</taxon>
        <taxon>Hyphomicrobiales</taxon>
        <taxon>Phyllobacteriaceae</taxon>
        <taxon>Tianweitania</taxon>
    </lineage>
</organism>
<dbReference type="Gene3D" id="3.40.50.720">
    <property type="entry name" value="NAD(P)-binding Rossmann-like Domain"/>
    <property type="match status" value="1"/>
</dbReference>
<dbReference type="SUPFAM" id="SSF51735">
    <property type="entry name" value="NAD(P)-binding Rossmann-fold domains"/>
    <property type="match status" value="1"/>
</dbReference>
<dbReference type="PROSITE" id="PS00061">
    <property type="entry name" value="ADH_SHORT"/>
    <property type="match status" value="1"/>
</dbReference>
<dbReference type="PANTHER" id="PTHR43000">
    <property type="entry name" value="DTDP-D-GLUCOSE 4,6-DEHYDRATASE-RELATED"/>
    <property type="match status" value="1"/>
</dbReference>
<dbReference type="EMBL" id="JAFMNX010000002">
    <property type="protein sequence ID" value="MBS9721291.1"/>
    <property type="molecule type" value="Genomic_DNA"/>
</dbReference>
<keyword evidence="3" id="KW-1185">Reference proteome</keyword>
<proteinExistence type="predicted"/>
<dbReference type="Gene3D" id="3.90.25.10">
    <property type="entry name" value="UDP-galactose 4-epimerase, domain 1"/>
    <property type="match status" value="1"/>
</dbReference>
<dbReference type="InterPro" id="IPR016040">
    <property type="entry name" value="NAD(P)-bd_dom"/>
</dbReference>
<dbReference type="InterPro" id="IPR036291">
    <property type="entry name" value="NAD(P)-bd_dom_sf"/>
</dbReference>
<protein>
    <submittedName>
        <fullName evidence="2">GDP-mannose 4,6-dehydratase</fullName>
    </submittedName>
</protein>
<reference evidence="2 3" key="1">
    <citation type="submission" date="2021-03" db="EMBL/GenBank/DDBJ databases">
        <title>Tianweitania aestuarii sp. nov., isolated from a tidal flat.</title>
        <authorList>
            <person name="Park S."/>
            <person name="Yoon J.-H."/>
        </authorList>
    </citation>
    <scope>NUCLEOTIDE SEQUENCE [LARGE SCALE GENOMIC DNA]</scope>
    <source>
        <strain evidence="2 3">BSSL-BM11</strain>
    </source>
</reference>
<accession>A0ABS5RY88</accession>
<feature type="domain" description="NAD(P)-binding" evidence="1">
    <location>
        <begin position="7"/>
        <end position="302"/>
    </location>
</feature>
<name>A0ABS5RY88_9HYPH</name>
<evidence type="ECO:0000313" key="3">
    <source>
        <dbReference type="Proteomes" id="UP001297272"/>
    </source>
</evidence>
<sequence>MTRHRLLVTGLPGFVGTVLANRVCERADAADIAISGLNDPEDAMVDIRDADAVAAVVKRVKPTALIHLAAIASPRDAADDPAEAWAVNVMGTFNLAHAIRSHAPDARFIFAGSAEAYGATFARYCEPLREDAAFEPTSVYGATKAAADLMLGQMARGGLNAVRFRPFNHTGPGQAPAYVVSAFARQIVRIERGWQEPVMKVGNLEAARDFMNVRDVVDAYLAAAVDAPLAAPGAYNLATGSPIAIQTILDTIIERSERTITVERDPGLMRPSEIPVVSGDATRAHEAFNWKPRVPLSETLEDVLNHWRELANTQPETLQ</sequence>
<dbReference type="Pfam" id="PF16363">
    <property type="entry name" value="GDP_Man_Dehyd"/>
    <property type="match status" value="1"/>
</dbReference>
<comment type="caution">
    <text evidence="2">The sequence shown here is derived from an EMBL/GenBank/DDBJ whole genome shotgun (WGS) entry which is preliminary data.</text>
</comment>
<dbReference type="InterPro" id="IPR020904">
    <property type="entry name" value="Sc_DH/Rdtase_CS"/>
</dbReference>
<dbReference type="RefSeq" id="WP_213984902.1">
    <property type="nucleotide sequence ID" value="NZ_JAFMNX010000002.1"/>
</dbReference>
<evidence type="ECO:0000313" key="2">
    <source>
        <dbReference type="EMBL" id="MBS9721291.1"/>
    </source>
</evidence>
<dbReference type="Proteomes" id="UP001297272">
    <property type="component" value="Unassembled WGS sequence"/>
</dbReference>